<dbReference type="STRING" id="645517.A6F65_01015"/>
<evidence type="ECO:0000256" key="1">
    <source>
        <dbReference type="SAM" id="SignalP"/>
    </source>
</evidence>
<feature type="chain" id="PRO_5008884369" evidence="1">
    <location>
        <begin position="25"/>
        <end position="331"/>
    </location>
</feature>
<dbReference type="PATRIC" id="fig|645517.4.peg.1010"/>
<dbReference type="GO" id="GO:0003755">
    <property type="term" value="F:peptidyl-prolyl cis-trans isomerase activity"/>
    <property type="evidence" value="ECO:0007669"/>
    <property type="project" value="InterPro"/>
</dbReference>
<reference evidence="3 4" key="1">
    <citation type="submission" date="2016-07" db="EMBL/GenBank/DDBJ databases">
        <title>Complete genome sequence of Altererythrobacter namhicola JCM 16345T, containing esterase-encoding genes.</title>
        <authorList>
            <person name="Cheng H."/>
            <person name="Wu Y.-H."/>
            <person name="Jian S.-L."/>
            <person name="Huo Y.-Y."/>
            <person name="Wang C.-S."/>
            <person name="Xu X.-W."/>
        </authorList>
    </citation>
    <scope>NUCLEOTIDE SEQUENCE [LARGE SCALE GENOMIC DNA]</scope>
    <source>
        <strain evidence="3 4">JCM 16345</strain>
    </source>
</reference>
<evidence type="ECO:0000259" key="2">
    <source>
        <dbReference type="Pfam" id="PF00160"/>
    </source>
</evidence>
<organism evidence="3 4">
    <name type="scientific">Paraurantiacibacter namhicola</name>
    <dbReference type="NCBI Taxonomy" id="645517"/>
    <lineage>
        <taxon>Bacteria</taxon>
        <taxon>Pseudomonadati</taxon>
        <taxon>Pseudomonadota</taxon>
        <taxon>Alphaproteobacteria</taxon>
        <taxon>Sphingomonadales</taxon>
        <taxon>Erythrobacteraceae</taxon>
        <taxon>Paraurantiacibacter</taxon>
    </lineage>
</organism>
<dbReference type="Pfam" id="PF00160">
    <property type="entry name" value="Pro_isomerase"/>
    <property type="match status" value="1"/>
</dbReference>
<dbReference type="RefSeq" id="WP_067790089.1">
    <property type="nucleotide sequence ID" value="NZ_CP016545.1"/>
</dbReference>
<dbReference type="OrthoDB" id="9807797at2"/>
<keyword evidence="4" id="KW-1185">Reference proteome</keyword>
<evidence type="ECO:0000313" key="4">
    <source>
        <dbReference type="Proteomes" id="UP000092698"/>
    </source>
</evidence>
<keyword evidence="1" id="KW-0732">Signal</keyword>
<dbReference type="KEGG" id="anh:A6F65_01015"/>
<accession>A0A1C7D7A5</accession>
<evidence type="ECO:0000313" key="3">
    <source>
        <dbReference type="EMBL" id="ANU07325.1"/>
    </source>
</evidence>
<protein>
    <submittedName>
        <fullName evidence="3">Cyclophilin type peptidyl-prolyl cis-trans isomerase/CLD</fullName>
    </submittedName>
</protein>
<dbReference type="InterPro" id="IPR029000">
    <property type="entry name" value="Cyclophilin-like_dom_sf"/>
</dbReference>
<dbReference type="InterPro" id="IPR002130">
    <property type="entry name" value="Cyclophilin-type_PPIase_dom"/>
</dbReference>
<keyword evidence="3" id="KW-0413">Isomerase</keyword>
<sequence>MTKRLLAAAAASALSLAICAPIAAQDAPEPPTPNSVIAEATAEEWRAIDPADLLVMRLSDAPDGSRREVVIQLLPEPFSAGWTQNIRSLAAARFWDGTSVYRVVDNWVAQWGDGEDDKALAKPLPDTLTVVPESDYVTATIRDPEGVRDYVMVPSDNGPRRAEIVINPYIDSYSITGFVDGWPVGLDDEGGRTAWPVHCYASVGVARDLTPNTGTGAELYAVIGHGPRQLDRNIAVVGRVIEGVEHLAMLPRGSGGAGVYAEGEPHTPIEWVRMGDELEAGLYDFEYLDTASETFGKYVSVRANRTDSFYIQPAGGVDLCNIQVPIRRTAG</sequence>
<feature type="domain" description="PPIase cyclophilin-type" evidence="2">
    <location>
        <begin position="84"/>
        <end position="253"/>
    </location>
</feature>
<dbReference type="Gene3D" id="2.40.100.10">
    <property type="entry name" value="Cyclophilin-like"/>
    <property type="match status" value="1"/>
</dbReference>
<dbReference type="SUPFAM" id="SSF50891">
    <property type="entry name" value="Cyclophilin-like"/>
    <property type="match status" value="1"/>
</dbReference>
<dbReference type="EMBL" id="CP016545">
    <property type="protein sequence ID" value="ANU07325.1"/>
    <property type="molecule type" value="Genomic_DNA"/>
</dbReference>
<feature type="signal peptide" evidence="1">
    <location>
        <begin position="1"/>
        <end position="24"/>
    </location>
</feature>
<name>A0A1C7D7A5_9SPHN</name>
<dbReference type="Proteomes" id="UP000092698">
    <property type="component" value="Chromosome"/>
</dbReference>
<proteinExistence type="predicted"/>
<dbReference type="AlphaFoldDB" id="A0A1C7D7A5"/>
<gene>
    <name evidence="3" type="ORF">A6F65_01015</name>
</gene>